<dbReference type="InterPro" id="IPR011583">
    <property type="entry name" value="Chitinase_II/V-like_cat"/>
</dbReference>
<dbReference type="AlphaFoldDB" id="A0A9Q3D5N4"/>
<keyword evidence="1" id="KW-0732">Signal</keyword>
<evidence type="ECO:0000313" key="4">
    <source>
        <dbReference type="Proteomes" id="UP000765509"/>
    </source>
</evidence>
<dbReference type="Pfam" id="PF00704">
    <property type="entry name" value="Glyco_hydro_18"/>
    <property type="match status" value="1"/>
</dbReference>
<dbReference type="PROSITE" id="PS51910">
    <property type="entry name" value="GH18_2"/>
    <property type="match status" value="1"/>
</dbReference>
<dbReference type="InterPro" id="IPR001223">
    <property type="entry name" value="Glyco_hydro18_cat"/>
</dbReference>
<dbReference type="PANTHER" id="PTHR11177">
    <property type="entry name" value="CHITINASE"/>
    <property type="match status" value="1"/>
</dbReference>
<dbReference type="GO" id="GO:0005576">
    <property type="term" value="C:extracellular region"/>
    <property type="evidence" value="ECO:0007669"/>
    <property type="project" value="TreeGrafter"/>
</dbReference>
<name>A0A9Q3D5N4_9BASI</name>
<dbReference type="GO" id="GO:0004568">
    <property type="term" value="F:chitinase activity"/>
    <property type="evidence" value="ECO:0007669"/>
    <property type="project" value="TreeGrafter"/>
</dbReference>
<comment type="caution">
    <text evidence="3">The sequence shown here is derived from an EMBL/GenBank/DDBJ whole genome shotgun (WGS) entry which is preliminary data.</text>
</comment>
<dbReference type="Gene3D" id="3.10.50.10">
    <property type="match status" value="1"/>
</dbReference>
<dbReference type="SUPFAM" id="SSF51445">
    <property type="entry name" value="(Trans)glycosidases"/>
    <property type="match status" value="1"/>
</dbReference>
<feature type="signal peptide" evidence="1">
    <location>
        <begin position="1"/>
        <end position="23"/>
    </location>
</feature>
<dbReference type="GO" id="GO:0008061">
    <property type="term" value="F:chitin binding"/>
    <property type="evidence" value="ECO:0007669"/>
    <property type="project" value="InterPro"/>
</dbReference>
<dbReference type="Gene3D" id="3.20.20.80">
    <property type="entry name" value="Glycosidases"/>
    <property type="match status" value="1"/>
</dbReference>
<dbReference type="EMBL" id="AVOT02012538">
    <property type="protein sequence ID" value="MBW0494361.1"/>
    <property type="molecule type" value="Genomic_DNA"/>
</dbReference>
<dbReference type="InterPro" id="IPR017853">
    <property type="entry name" value="GH"/>
</dbReference>
<proteinExistence type="predicted"/>
<feature type="chain" id="PRO_5040293823" description="GH18 domain-containing protein" evidence="1">
    <location>
        <begin position="24"/>
        <end position="426"/>
    </location>
</feature>
<feature type="domain" description="GH18" evidence="2">
    <location>
        <begin position="43"/>
        <end position="426"/>
    </location>
</feature>
<accession>A0A9Q3D5N4</accession>
<evidence type="ECO:0000313" key="3">
    <source>
        <dbReference type="EMBL" id="MBW0494361.1"/>
    </source>
</evidence>
<dbReference type="GO" id="GO:0006032">
    <property type="term" value="P:chitin catabolic process"/>
    <property type="evidence" value="ECO:0007669"/>
    <property type="project" value="TreeGrafter"/>
</dbReference>
<evidence type="ECO:0000259" key="2">
    <source>
        <dbReference type="PROSITE" id="PS51910"/>
    </source>
</evidence>
<gene>
    <name evidence="3" type="ORF">O181_034076</name>
</gene>
<reference evidence="3" key="1">
    <citation type="submission" date="2021-03" db="EMBL/GenBank/DDBJ databases">
        <title>Draft genome sequence of rust myrtle Austropuccinia psidii MF-1, a brazilian biotype.</title>
        <authorList>
            <person name="Quecine M.C."/>
            <person name="Pachon D.M.R."/>
            <person name="Bonatelli M.L."/>
            <person name="Correr F.H."/>
            <person name="Franceschini L.M."/>
            <person name="Leite T.F."/>
            <person name="Margarido G.R.A."/>
            <person name="Almeida C.A."/>
            <person name="Ferrarezi J.A."/>
            <person name="Labate C.A."/>
        </authorList>
    </citation>
    <scope>NUCLEOTIDE SEQUENCE</scope>
    <source>
        <strain evidence="3">MF-1</strain>
    </source>
</reference>
<evidence type="ECO:0000256" key="1">
    <source>
        <dbReference type="SAM" id="SignalP"/>
    </source>
</evidence>
<dbReference type="SMART" id="SM00636">
    <property type="entry name" value="Glyco_18"/>
    <property type="match status" value="1"/>
</dbReference>
<dbReference type="PANTHER" id="PTHR11177:SF317">
    <property type="entry name" value="CHITINASE 12-RELATED"/>
    <property type="match status" value="1"/>
</dbReference>
<keyword evidence="4" id="KW-1185">Reference proteome</keyword>
<protein>
    <recommendedName>
        <fullName evidence="2">GH18 domain-containing protein</fullName>
    </recommendedName>
</protein>
<organism evidence="3 4">
    <name type="scientific">Austropuccinia psidii MF-1</name>
    <dbReference type="NCBI Taxonomy" id="1389203"/>
    <lineage>
        <taxon>Eukaryota</taxon>
        <taxon>Fungi</taxon>
        <taxon>Dikarya</taxon>
        <taxon>Basidiomycota</taxon>
        <taxon>Pucciniomycotina</taxon>
        <taxon>Pucciniomycetes</taxon>
        <taxon>Pucciniales</taxon>
        <taxon>Sphaerophragmiaceae</taxon>
        <taxon>Austropuccinia</taxon>
    </lineage>
</organism>
<dbReference type="Proteomes" id="UP000765509">
    <property type="component" value="Unassembled WGS sequence"/>
</dbReference>
<dbReference type="GO" id="GO:0005975">
    <property type="term" value="P:carbohydrate metabolic process"/>
    <property type="evidence" value="ECO:0007669"/>
    <property type="project" value="InterPro"/>
</dbReference>
<dbReference type="InterPro" id="IPR029070">
    <property type="entry name" value="Chitinase_insertion_sf"/>
</dbReference>
<dbReference type="OrthoDB" id="73875at2759"/>
<dbReference type="InterPro" id="IPR050314">
    <property type="entry name" value="Glycosyl_Hydrlase_18"/>
</dbReference>
<sequence length="426" mass="46873">MQLPSFFLTTLYIATLSLVAVHADQPVSPATPQPGCHHFKKSQKVMGYYPSYNYKDQKPTDINFSLYTDALFFVAVPERNFTLNFGDLKNEIAERLMFDFVKQAKEANVTTCLSVGGWTGSQHFSFLTSTPDNRKKFAQLLVNYTQSRGFNCIDLDWEYPNHQGIGCNGINPKDTVNFGLLLKEIRALWKEAQLTVALSITGLVGADGKPATIAETKDIVESVDFVNIMAYDVTGQWSESTGPLAPLKATCAPEGSAVSVETSVTAMLKAGFKVSQLIMGIPAYAKRLELVSPKLLPKVVNGTTTFYYQNHTDKAPPGGKFDDQPGVDVCGKPQTYGGSWTVRELIAQGWLQPDFKTGGKGYKRYYDECSEGPFLASDKYLISYDDLESSVNKAQFSKSQQLAGIYFFDTLGTTDATIKAAGEALR</sequence>